<dbReference type="RefSeq" id="WP_221258755.1">
    <property type="nucleotide sequence ID" value="NZ_AP024749.1"/>
</dbReference>
<keyword evidence="5" id="KW-1185">Reference proteome</keyword>
<feature type="domain" description="HIRAN" evidence="3">
    <location>
        <begin position="133"/>
        <end position="189"/>
    </location>
</feature>
<accession>A0ABM7S9Q7</accession>
<evidence type="ECO:0000313" key="4">
    <source>
        <dbReference type="EMBL" id="BCY29689.1"/>
    </source>
</evidence>
<evidence type="ECO:0000256" key="2">
    <source>
        <dbReference type="ARBA" id="ARBA00022801"/>
    </source>
</evidence>
<sequence length="218" mass="25374">MKTFGNIFLIWRKGPGTRRIPVGVIKHNKTEGVRFQYIQENLKKAFDNGFISYTGFPDVEKSYTENVLEIFSQRLPKSERNDLSTFYKFWEIDQKKKEDNLYMLAKTQGLIPIDNFEFLADFNPIKGLVFISEIAGLGKNKIDSSLISVGDLLRFEKETDNLYDKNAVKLYKDDLFLGYVKIKHSKIFYKSNGGFKITIHHLEKNGILKRAFIRIEVI</sequence>
<evidence type="ECO:0000313" key="5">
    <source>
        <dbReference type="Proteomes" id="UP000825258"/>
    </source>
</evidence>
<proteinExistence type="predicted"/>
<evidence type="ECO:0000259" key="3">
    <source>
        <dbReference type="Pfam" id="PF08797"/>
    </source>
</evidence>
<dbReference type="InterPro" id="IPR014905">
    <property type="entry name" value="HIRAN"/>
</dbReference>
<name>A0ABM7S9Q7_9FLAO</name>
<evidence type="ECO:0000256" key="1">
    <source>
        <dbReference type="ARBA" id="ARBA00022723"/>
    </source>
</evidence>
<dbReference type="Pfam" id="PF08797">
    <property type="entry name" value="HIRAN"/>
    <property type="match status" value="1"/>
</dbReference>
<protein>
    <recommendedName>
        <fullName evidence="3">HIRAN domain-containing protein</fullName>
    </recommendedName>
</protein>
<keyword evidence="2" id="KW-0378">Hydrolase</keyword>
<dbReference type="Proteomes" id="UP000825258">
    <property type="component" value="Chromosome"/>
</dbReference>
<gene>
    <name evidence="4" type="ORF">KK2020170_25570</name>
</gene>
<reference evidence="4 5" key="1">
    <citation type="submission" date="2021-06" db="EMBL/GenBank/DDBJ databases">
        <title>Whole genome sequences of Flavobacterium sp. KK2020170 and assembly.</title>
        <authorList>
            <person name="Kitahara K."/>
            <person name="Miyoshi S."/>
            <person name="Uesaka K."/>
        </authorList>
    </citation>
    <scope>NUCLEOTIDE SEQUENCE [LARGE SCALE GENOMIC DNA]</scope>
    <source>
        <strain evidence="4 5">KK2020170</strain>
    </source>
</reference>
<keyword evidence="1" id="KW-0479">Metal-binding</keyword>
<organism evidence="4 5">
    <name type="scientific">Flavobacterium okayamense</name>
    <dbReference type="NCBI Taxonomy" id="2830782"/>
    <lineage>
        <taxon>Bacteria</taxon>
        <taxon>Pseudomonadati</taxon>
        <taxon>Bacteroidota</taxon>
        <taxon>Flavobacteriia</taxon>
        <taxon>Flavobacteriales</taxon>
        <taxon>Flavobacteriaceae</taxon>
        <taxon>Flavobacterium</taxon>
    </lineage>
</organism>
<dbReference type="Gene3D" id="3.30.70.2330">
    <property type="match status" value="1"/>
</dbReference>
<dbReference type="EMBL" id="AP024749">
    <property type="protein sequence ID" value="BCY29689.1"/>
    <property type="molecule type" value="Genomic_DNA"/>
</dbReference>